<dbReference type="InterPro" id="IPR001387">
    <property type="entry name" value="Cro/C1-type_HTH"/>
</dbReference>
<dbReference type="AlphaFoldDB" id="A0A174TL80"/>
<name>A0A174TL80_9FIRM</name>
<dbReference type="Proteomes" id="UP000095709">
    <property type="component" value="Unassembled WGS sequence"/>
</dbReference>
<evidence type="ECO:0000313" key="2">
    <source>
        <dbReference type="EMBL" id="CUQ07649.1"/>
    </source>
</evidence>
<dbReference type="SMART" id="SM00530">
    <property type="entry name" value="HTH_XRE"/>
    <property type="match status" value="2"/>
</dbReference>
<proteinExistence type="predicted"/>
<dbReference type="CDD" id="cd00093">
    <property type="entry name" value="HTH_XRE"/>
    <property type="match status" value="2"/>
</dbReference>
<feature type="domain" description="HTH cro/C1-type" evidence="1">
    <location>
        <begin position="305"/>
        <end position="358"/>
    </location>
</feature>
<feature type="domain" description="HTH cro/C1-type" evidence="1">
    <location>
        <begin position="8"/>
        <end position="61"/>
    </location>
</feature>
<evidence type="ECO:0000259" key="1">
    <source>
        <dbReference type="PROSITE" id="PS50943"/>
    </source>
</evidence>
<dbReference type="Gene3D" id="1.25.40.10">
    <property type="entry name" value="Tetratricopeptide repeat domain"/>
    <property type="match status" value="2"/>
</dbReference>
<dbReference type="SUPFAM" id="SSF48452">
    <property type="entry name" value="TPR-like"/>
    <property type="match status" value="1"/>
</dbReference>
<dbReference type="PANTHER" id="PTHR37038">
    <property type="entry name" value="TRANSCRIPTIONAL REGULATOR-RELATED"/>
    <property type="match status" value="1"/>
</dbReference>
<dbReference type="InterPro" id="IPR011990">
    <property type="entry name" value="TPR-like_helical_dom_sf"/>
</dbReference>
<gene>
    <name evidence="2" type="ORF">ERS852498_03546</name>
</gene>
<dbReference type="InterPro" id="IPR010982">
    <property type="entry name" value="Lambda_DNA-bd_dom_sf"/>
</dbReference>
<protein>
    <submittedName>
        <fullName evidence="2">Helix-turn-helix domain</fullName>
    </submittedName>
</protein>
<dbReference type="RefSeq" id="WP_055268441.1">
    <property type="nucleotide sequence ID" value="NZ_CZAL01000045.1"/>
</dbReference>
<reference evidence="2 3" key="1">
    <citation type="submission" date="2015-09" db="EMBL/GenBank/DDBJ databases">
        <authorList>
            <consortium name="Pathogen Informatics"/>
        </authorList>
    </citation>
    <scope>NUCLEOTIDE SEQUENCE [LARGE SCALE GENOMIC DNA]</scope>
    <source>
        <strain evidence="2 3">2789STDY5834885</strain>
    </source>
</reference>
<dbReference type="Pfam" id="PF01381">
    <property type="entry name" value="HTH_3"/>
    <property type="match status" value="1"/>
</dbReference>
<dbReference type="PROSITE" id="PS50943">
    <property type="entry name" value="HTH_CROC1"/>
    <property type="match status" value="2"/>
</dbReference>
<dbReference type="GO" id="GO:0003677">
    <property type="term" value="F:DNA binding"/>
    <property type="evidence" value="ECO:0007669"/>
    <property type="project" value="InterPro"/>
</dbReference>
<dbReference type="SUPFAM" id="SSF47413">
    <property type="entry name" value="lambda repressor-like DNA-binding domains"/>
    <property type="match status" value="2"/>
</dbReference>
<sequence>MQGIGQLLWKLREKEGIRQKQLCLGISSVSKYARIEADQQEIDFFLIDRIMGRLGKSVERLTYILPRDIYNIYELRQEIQQKICQKKWEEAKQCLLEYEKNKRAKEPLHQQFIEQEYAQIAWLRGKSVETVCEHLEKAIVQTMPEAEIQRKTGILSAEEYKLLLFRWEVCFGTDRERGEKELQELVEEIFQKNFERTERVKVIPYAALLIEKTARDGKADTYLKLITETALENLREEGKLLYMPEILEQYAQILEKENSNAEFIGLLRQERASLLELESDYKVSFKNYRLFDHVVRNFEIDAELIRRTRNAAKLTQEGLSEDICAQETLARIENGNQKPRSGNLRQMMEKMGRSGDRIETGIQVEEYETLELKIEFSKFIHRKEYGNAEKVLSKIEEKLDCNLKKNYQYIETERVKVKYKENAEYTEQFIKQLKELLAMSLKVEEGQKIEYVLNTEEVSILTEMALIYWGEQNYKVALEIYQFLVGQYEKSFIKPVFHILDWGMSMGNYGMALEELGYFEKAIGVCRKRIQQTLFAGKGGSLHTSLMVEACILEAQKDVKCKKYFKQDLDLLRLYKMQTNYKLMESYVKTNKIFD</sequence>
<organism evidence="2 3">
    <name type="scientific">Fusicatenibacter saccharivorans</name>
    <dbReference type="NCBI Taxonomy" id="1150298"/>
    <lineage>
        <taxon>Bacteria</taxon>
        <taxon>Bacillati</taxon>
        <taxon>Bacillota</taxon>
        <taxon>Clostridia</taxon>
        <taxon>Lachnospirales</taxon>
        <taxon>Lachnospiraceae</taxon>
        <taxon>Fusicatenibacter</taxon>
    </lineage>
</organism>
<dbReference type="EMBL" id="CZAL01000045">
    <property type="protein sequence ID" value="CUQ07649.1"/>
    <property type="molecule type" value="Genomic_DNA"/>
</dbReference>
<accession>A0A174TL80</accession>
<evidence type="ECO:0000313" key="3">
    <source>
        <dbReference type="Proteomes" id="UP000095709"/>
    </source>
</evidence>
<dbReference type="InterPro" id="IPR053163">
    <property type="entry name" value="HTH-type_regulator_Rgg"/>
</dbReference>